<sequence length="220" mass="24605">MQNTKSKILILGLLLIVGAGCNQIPAKENQTKDDNPTLIEINTTTQNSKSSEQMPTPAELPKNAQKKEETDMVIVQVEQEKKSQNPQGVMTLPEPKDDSAEEIIKKEESTDQKIEEAETENTLEATLSTDDKEYQLQMPEGSSVYDLMTKASLSTDFTFSANNYPGIGFFIKEINGVKNNKQAGLYWIYYLEGKPAKVGVSDYILKPGDKIAWKYEVPNF</sequence>
<feature type="domain" description="Transcobalamin-like C-terminal" evidence="3">
    <location>
        <begin position="141"/>
        <end position="216"/>
    </location>
</feature>
<dbReference type="PANTHER" id="PTHR10559">
    <property type="entry name" value="TRANSCOBALAMIN-1/GASTRIC INTRINSIC FACTOR"/>
    <property type="match status" value="1"/>
</dbReference>
<dbReference type="EMBL" id="PFPK01000018">
    <property type="protein sequence ID" value="PIZ95179.1"/>
    <property type="molecule type" value="Genomic_DNA"/>
</dbReference>
<evidence type="ECO:0000259" key="3">
    <source>
        <dbReference type="Pfam" id="PF14478"/>
    </source>
</evidence>
<evidence type="ECO:0000313" key="4">
    <source>
        <dbReference type="EMBL" id="PIZ95179.1"/>
    </source>
</evidence>
<dbReference type="Proteomes" id="UP000228568">
    <property type="component" value="Unassembled WGS sequence"/>
</dbReference>
<dbReference type="PROSITE" id="PS51257">
    <property type="entry name" value="PROKAR_LIPOPROTEIN"/>
    <property type="match status" value="1"/>
</dbReference>
<dbReference type="Pfam" id="PF14478">
    <property type="entry name" value="DUF4430"/>
    <property type="match status" value="1"/>
</dbReference>
<evidence type="ECO:0000256" key="2">
    <source>
        <dbReference type="SAM" id="SignalP"/>
    </source>
</evidence>
<evidence type="ECO:0000313" key="5">
    <source>
        <dbReference type="Proteomes" id="UP000228568"/>
    </source>
</evidence>
<comment type="caution">
    <text evidence="4">The sequence shown here is derived from an EMBL/GenBank/DDBJ whole genome shotgun (WGS) entry which is preliminary data.</text>
</comment>
<gene>
    <name evidence="4" type="ORF">COX81_01385</name>
</gene>
<feature type="compositionally biased region" description="Polar residues" evidence="1">
    <location>
        <begin position="44"/>
        <end position="54"/>
    </location>
</feature>
<feature type="chain" id="PRO_5014721248" description="Transcobalamin-like C-terminal domain-containing protein" evidence="2">
    <location>
        <begin position="27"/>
        <end position="220"/>
    </location>
</feature>
<dbReference type="PANTHER" id="PTHR10559:SF18">
    <property type="entry name" value="TRANSCOBALAMIN II"/>
    <property type="match status" value="1"/>
</dbReference>
<organism evidence="4 5">
    <name type="scientific">Candidatus Magasanikbacteria bacterium CG_4_10_14_0_2_um_filter_37_12</name>
    <dbReference type="NCBI Taxonomy" id="1974637"/>
    <lineage>
        <taxon>Bacteria</taxon>
        <taxon>Candidatus Magasanikiibacteriota</taxon>
    </lineage>
</organism>
<dbReference type="InterPro" id="IPR051588">
    <property type="entry name" value="Cobalamin_Transport"/>
</dbReference>
<feature type="region of interest" description="Disordered" evidence="1">
    <location>
        <begin position="80"/>
        <end position="101"/>
    </location>
</feature>
<dbReference type="AlphaFoldDB" id="A0A2M7V8L9"/>
<feature type="region of interest" description="Disordered" evidence="1">
    <location>
        <begin position="44"/>
        <end position="66"/>
    </location>
</feature>
<name>A0A2M7V8L9_9BACT</name>
<feature type="signal peptide" evidence="2">
    <location>
        <begin position="1"/>
        <end position="26"/>
    </location>
</feature>
<keyword evidence="2" id="KW-0732">Signal</keyword>
<evidence type="ECO:0000256" key="1">
    <source>
        <dbReference type="SAM" id="MobiDB-lite"/>
    </source>
</evidence>
<reference evidence="5" key="1">
    <citation type="submission" date="2017-09" db="EMBL/GenBank/DDBJ databases">
        <title>Depth-based differentiation of microbial function through sediment-hosted aquifers and enrichment of novel symbionts in the deep terrestrial subsurface.</title>
        <authorList>
            <person name="Probst A.J."/>
            <person name="Ladd B."/>
            <person name="Jarett J.K."/>
            <person name="Geller-Mcgrath D.E."/>
            <person name="Sieber C.M.K."/>
            <person name="Emerson J.B."/>
            <person name="Anantharaman K."/>
            <person name="Thomas B.C."/>
            <person name="Malmstrom R."/>
            <person name="Stieglmeier M."/>
            <person name="Klingl A."/>
            <person name="Woyke T."/>
            <person name="Ryan C.M."/>
            <person name="Banfield J.F."/>
        </authorList>
    </citation>
    <scope>NUCLEOTIDE SEQUENCE [LARGE SCALE GENOMIC DNA]</scope>
</reference>
<dbReference type="Gene3D" id="2.170.130.30">
    <property type="match status" value="1"/>
</dbReference>
<accession>A0A2M7V8L9</accession>
<proteinExistence type="predicted"/>
<dbReference type="InterPro" id="IPR027954">
    <property type="entry name" value="Transcobalamin-like_C"/>
</dbReference>
<protein>
    <recommendedName>
        <fullName evidence="3">Transcobalamin-like C-terminal domain-containing protein</fullName>
    </recommendedName>
</protein>